<feature type="chain" id="PRO_5002746773" evidence="1">
    <location>
        <begin position="30"/>
        <end position="135"/>
    </location>
</feature>
<evidence type="ECO:0000313" key="3">
    <source>
        <dbReference type="Proteomes" id="UP000000268"/>
    </source>
</evidence>
<keyword evidence="1" id="KW-0732">Signal</keyword>
<gene>
    <name evidence="2" type="ordered locus">AM1_0758</name>
</gene>
<keyword evidence="3" id="KW-1185">Reference proteome</keyword>
<dbReference type="eggNOG" id="ENOG50335QQ">
    <property type="taxonomic scope" value="Bacteria"/>
</dbReference>
<accession>B0CFB5</accession>
<dbReference type="HOGENOM" id="CLU_138498_0_0_3"/>
<dbReference type="EMBL" id="CP000828">
    <property type="protein sequence ID" value="ABW25802.1"/>
    <property type="molecule type" value="Genomic_DNA"/>
</dbReference>
<organism evidence="2 3">
    <name type="scientific">Acaryochloris marina (strain MBIC 11017)</name>
    <dbReference type="NCBI Taxonomy" id="329726"/>
    <lineage>
        <taxon>Bacteria</taxon>
        <taxon>Bacillati</taxon>
        <taxon>Cyanobacteriota</taxon>
        <taxon>Cyanophyceae</taxon>
        <taxon>Acaryochloridales</taxon>
        <taxon>Acaryochloridaceae</taxon>
        <taxon>Acaryochloris</taxon>
    </lineage>
</organism>
<protein>
    <submittedName>
        <fullName evidence="2">Uncharacterized protein</fullName>
    </submittedName>
</protein>
<dbReference type="OrthoDB" id="514474at2"/>
<proteinExistence type="predicted"/>
<dbReference type="RefSeq" id="WP_012161386.1">
    <property type="nucleotide sequence ID" value="NC_009925.1"/>
</dbReference>
<feature type="signal peptide" evidence="1">
    <location>
        <begin position="1"/>
        <end position="29"/>
    </location>
</feature>
<name>B0CFB5_ACAM1</name>
<dbReference type="AlphaFoldDB" id="B0CFB5"/>
<reference evidence="2 3" key="1">
    <citation type="journal article" date="2008" name="Proc. Natl. Acad. Sci. U.S.A.">
        <title>Niche adaptation and genome expansion in the chlorophyll d-producing cyanobacterium Acaryochloris marina.</title>
        <authorList>
            <person name="Swingley W.D."/>
            <person name="Chen M."/>
            <person name="Cheung P.C."/>
            <person name="Conrad A.L."/>
            <person name="Dejesa L.C."/>
            <person name="Hao J."/>
            <person name="Honchak B.M."/>
            <person name="Karbach L.E."/>
            <person name="Kurdoglu A."/>
            <person name="Lahiri S."/>
            <person name="Mastrian S.D."/>
            <person name="Miyashita H."/>
            <person name="Page L."/>
            <person name="Ramakrishna P."/>
            <person name="Satoh S."/>
            <person name="Sattley W.M."/>
            <person name="Shimada Y."/>
            <person name="Taylor H.L."/>
            <person name="Tomo T."/>
            <person name="Tsuchiya T."/>
            <person name="Wang Z.T."/>
            <person name="Raymond J."/>
            <person name="Mimuro M."/>
            <person name="Blankenship R.E."/>
            <person name="Touchman J.W."/>
        </authorList>
    </citation>
    <scope>NUCLEOTIDE SEQUENCE [LARGE SCALE GENOMIC DNA]</scope>
    <source>
        <strain evidence="3">MBIC 11017</strain>
    </source>
</reference>
<evidence type="ECO:0000313" key="2">
    <source>
        <dbReference type="EMBL" id="ABW25802.1"/>
    </source>
</evidence>
<dbReference type="Proteomes" id="UP000000268">
    <property type="component" value="Chromosome"/>
</dbReference>
<evidence type="ECO:0000256" key="1">
    <source>
        <dbReference type="SAM" id="SignalP"/>
    </source>
</evidence>
<sequence>MKNVRALTQKAFAGLAALAVGFSATTAMADPTQRKIITQGSHGASKIVKVAATQNPVARQLSPFNLAYMAYQGWFTEEGVPAASRLIRDYRIGRITAVDVAQAAVKTNRLSAETLQDSSYLASLDNQLEGLSQPD</sequence>
<dbReference type="KEGG" id="amr:AM1_0758"/>